<gene>
    <name evidence="5" type="ORF">ACFORJ_06840</name>
</gene>
<accession>A0ABV7ZNW4</accession>
<dbReference type="Proteomes" id="UP001595751">
    <property type="component" value="Unassembled WGS sequence"/>
</dbReference>
<comment type="caution">
    <text evidence="5">The sequence shown here is derived from an EMBL/GenBank/DDBJ whole genome shotgun (WGS) entry which is preliminary data.</text>
</comment>
<dbReference type="InterPro" id="IPR023753">
    <property type="entry name" value="FAD/NAD-binding_dom"/>
</dbReference>
<dbReference type="SUPFAM" id="SSF51905">
    <property type="entry name" value="FAD/NAD(P)-binding domain"/>
    <property type="match status" value="1"/>
</dbReference>
<dbReference type="PRINTS" id="PR00469">
    <property type="entry name" value="PNDRDTASEII"/>
</dbReference>
<evidence type="ECO:0000313" key="5">
    <source>
        <dbReference type="EMBL" id="MFC3849880.1"/>
    </source>
</evidence>
<dbReference type="PRINTS" id="PR00368">
    <property type="entry name" value="FADPNR"/>
</dbReference>
<dbReference type="InterPro" id="IPR050097">
    <property type="entry name" value="Ferredoxin-NADP_redctase_2"/>
</dbReference>
<dbReference type="PANTHER" id="PTHR48105">
    <property type="entry name" value="THIOREDOXIN REDUCTASE 1-RELATED-RELATED"/>
    <property type="match status" value="1"/>
</dbReference>
<organism evidence="5 6">
    <name type="scientific">Corynebacterium hansenii</name>
    <dbReference type="NCBI Taxonomy" id="394964"/>
    <lineage>
        <taxon>Bacteria</taxon>
        <taxon>Bacillati</taxon>
        <taxon>Actinomycetota</taxon>
        <taxon>Actinomycetes</taxon>
        <taxon>Mycobacteriales</taxon>
        <taxon>Corynebacteriaceae</taxon>
        <taxon>Corynebacterium</taxon>
    </lineage>
</organism>
<keyword evidence="2" id="KW-0560">Oxidoreductase</keyword>
<comment type="catalytic activity">
    <reaction evidence="3">
        <text>[thioredoxin]-dithiol + NADP(+) = [thioredoxin]-disulfide + NADPH + H(+)</text>
        <dbReference type="Rhea" id="RHEA:20345"/>
        <dbReference type="Rhea" id="RHEA-COMP:10698"/>
        <dbReference type="Rhea" id="RHEA-COMP:10700"/>
        <dbReference type="ChEBI" id="CHEBI:15378"/>
        <dbReference type="ChEBI" id="CHEBI:29950"/>
        <dbReference type="ChEBI" id="CHEBI:50058"/>
        <dbReference type="ChEBI" id="CHEBI:57783"/>
        <dbReference type="ChEBI" id="CHEBI:58349"/>
        <dbReference type="EC" id="1.8.1.9"/>
    </reaction>
</comment>
<evidence type="ECO:0000259" key="4">
    <source>
        <dbReference type="Pfam" id="PF07992"/>
    </source>
</evidence>
<keyword evidence="1" id="KW-0285">Flavoprotein</keyword>
<protein>
    <submittedName>
        <fullName evidence="5">NAD(P)/FAD-dependent oxidoreductase</fullName>
    </submittedName>
</protein>
<dbReference type="Gene3D" id="3.50.50.60">
    <property type="entry name" value="FAD/NAD(P)-binding domain"/>
    <property type="match status" value="2"/>
</dbReference>
<name>A0ABV7ZNW4_9CORY</name>
<sequence length="328" mass="34317">MTGRQSPPNPGPETCDVAIVGGGAAGLESALVLGRQGRSVIVFDSGDYRNARSTGAHMLIGIEGTPPADIRARARDELAALDTVRYRRTAVTDGRADAERDGVELACDDGTAIFARRVIVGSGLRDVIDGLPGLSESHGRYSFHCPYCHGHEARGKDIVVVSVPGTPPMKAAYQALYLRDRISDRVRLLAERSSIPEVLLAALPETGVELIDGAATGISGEPGTVEVTSTSTGPLQCEVVFAVPPTVAGGDLGERLGAEMNGGCIVVDDHGRSSVPQVFAAGDCAVRRGEPEPLTFVAQAIGEGQKVAVWADQDLFMSDPRIPVPTAQ</sequence>
<evidence type="ECO:0000313" key="6">
    <source>
        <dbReference type="Proteomes" id="UP001595751"/>
    </source>
</evidence>
<evidence type="ECO:0000256" key="1">
    <source>
        <dbReference type="ARBA" id="ARBA00022630"/>
    </source>
</evidence>
<proteinExistence type="predicted"/>
<reference evidence="6" key="1">
    <citation type="journal article" date="2019" name="Int. J. Syst. Evol. Microbiol.">
        <title>The Global Catalogue of Microorganisms (GCM) 10K type strain sequencing project: providing services to taxonomists for standard genome sequencing and annotation.</title>
        <authorList>
            <consortium name="The Broad Institute Genomics Platform"/>
            <consortium name="The Broad Institute Genome Sequencing Center for Infectious Disease"/>
            <person name="Wu L."/>
            <person name="Ma J."/>
        </authorList>
    </citation>
    <scope>NUCLEOTIDE SEQUENCE [LARGE SCALE GENOMIC DNA]</scope>
    <source>
        <strain evidence="6">CCUG 53252</strain>
    </source>
</reference>
<dbReference type="EMBL" id="JBHRZN010000002">
    <property type="protein sequence ID" value="MFC3849880.1"/>
    <property type="molecule type" value="Genomic_DNA"/>
</dbReference>
<feature type="domain" description="FAD/NAD(P)-binding" evidence="4">
    <location>
        <begin position="16"/>
        <end position="291"/>
    </location>
</feature>
<evidence type="ECO:0000256" key="2">
    <source>
        <dbReference type="ARBA" id="ARBA00023002"/>
    </source>
</evidence>
<dbReference type="InterPro" id="IPR036188">
    <property type="entry name" value="FAD/NAD-bd_sf"/>
</dbReference>
<keyword evidence="6" id="KW-1185">Reference proteome</keyword>
<evidence type="ECO:0000256" key="3">
    <source>
        <dbReference type="ARBA" id="ARBA00048132"/>
    </source>
</evidence>
<dbReference type="RefSeq" id="WP_290289036.1">
    <property type="nucleotide sequence ID" value="NZ_CP047211.1"/>
</dbReference>
<dbReference type="Pfam" id="PF07992">
    <property type="entry name" value="Pyr_redox_2"/>
    <property type="match status" value="1"/>
</dbReference>